<keyword evidence="1" id="KW-0732">Signal</keyword>
<feature type="signal peptide" evidence="1">
    <location>
        <begin position="1"/>
        <end position="21"/>
    </location>
</feature>
<accession>A0ABU8XQC3</accession>
<evidence type="ECO:0000313" key="2">
    <source>
        <dbReference type="EMBL" id="MEK0083425.1"/>
    </source>
</evidence>
<evidence type="ECO:0000256" key="1">
    <source>
        <dbReference type="SAM" id="SignalP"/>
    </source>
</evidence>
<organism evidence="2 3">
    <name type="scientific">Benzoatithermus flavus</name>
    <dbReference type="NCBI Taxonomy" id="3108223"/>
    <lineage>
        <taxon>Bacteria</taxon>
        <taxon>Pseudomonadati</taxon>
        <taxon>Pseudomonadota</taxon>
        <taxon>Alphaproteobacteria</taxon>
        <taxon>Geminicoccales</taxon>
        <taxon>Geminicoccaceae</taxon>
        <taxon>Benzoatithermus</taxon>
    </lineage>
</organism>
<dbReference type="EMBL" id="JBBLZC010000008">
    <property type="protein sequence ID" value="MEK0083425.1"/>
    <property type="molecule type" value="Genomic_DNA"/>
</dbReference>
<name>A0ABU8XQC3_9PROT</name>
<dbReference type="PROSITE" id="PS51257">
    <property type="entry name" value="PROKAR_LIPOPROTEIN"/>
    <property type="match status" value="1"/>
</dbReference>
<protein>
    <recommendedName>
        <fullName evidence="4">Lipoprotein</fullName>
    </recommendedName>
</protein>
<evidence type="ECO:0000313" key="3">
    <source>
        <dbReference type="Proteomes" id="UP001375743"/>
    </source>
</evidence>
<comment type="caution">
    <text evidence="2">The sequence shown here is derived from an EMBL/GenBank/DDBJ whole genome shotgun (WGS) entry which is preliminary data.</text>
</comment>
<sequence>MKLFLQMLVLAIGLASLSACGHGTMEPLKTGGDGPGDIAN</sequence>
<evidence type="ECO:0008006" key="4">
    <source>
        <dbReference type="Google" id="ProtNLM"/>
    </source>
</evidence>
<reference evidence="2 3" key="1">
    <citation type="submission" date="2024-01" db="EMBL/GenBank/DDBJ databases">
        <title>Multi-omics insights into the function and evolution of sodium benzoate biodegradation pathways in Benzoatithermus flavus gen. nov., sp. nov. from hot spring.</title>
        <authorList>
            <person name="Hu C.-J."/>
            <person name="Li W.-J."/>
        </authorList>
    </citation>
    <scope>NUCLEOTIDE SEQUENCE [LARGE SCALE GENOMIC DNA]</scope>
    <source>
        <strain evidence="2 3">SYSU G07066</strain>
    </source>
</reference>
<dbReference type="RefSeq" id="WP_418159274.1">
    <property type="nucleotide sequence ID" value="NZ_JBBLZC010000008.1"/>
</dbReference>
<dbReference type="Proteomes" id="UP001375743">
    <property type="component" value="Unassembled WGS sequence"/>
</dbReference>
<feature type="chain" id="PRO_5045294329" description="Lipoprotein" evidence="1">
    <location>
        <begin position="22"/>
        <end position="40"/>
    </location>
</feature>
<keyword evidence="3" id="KW-1185">Reference proteome</keyword>
<proteinExistence type="predicted"/>
<gene>
    <name evidence="2" type="ORF">U1T56_09705</name>
</gene>